<keyword evidence="2 4" id="KW-0067">ATP-binding</keyword>
<dbReference type="InterPro" id="IPR003439">
    <property type="entry name" value="ABC_transporter-like_ATP-bd"/>
</dbReference>
<dbReference type="EMBL" id="CP032418">
    <property type="protein sequence ID" value="AYC28432.1"/>
    <property type="molecule type" value="Genomic_DNA"/>
</dbReference>
<dbReference type="PANTHER" id="PTHR43038:SF3">
    <property type="entry name" value="ABC TRANSPORTER G FAMILY MEMBER 20 ISOFORM X1"/>
    <property type="match status" value="1"/>
</dbReference>
<dbReference type="Proteomes" id="UP000265725">
    <property type="component" value="Chromosome"/>
</dbReference>
<evidence type="ECO:0000313" key="5">
    <source>
        <dbReference type="Proteomes" id="UP000265725"/>
    </source>
</evidence>
<dbReference type="KEGG" id="paek:D3873_00555"/>
<proteinExistence type="predicted"/>
<keyword evidence="5" id="KW-1185">Reference proteome</keyword>
<dbReference type="AlphaFoldDB" id="A0A385YRT4"/>
<reference evidence="5" key="1">
    <citation type="submission" date="2018-09" db="EMBL/GenBank/DDBJ databases">
        <authorList>
            <person name="Zhu H."/>
        </authorList>
    </citation>
    <scope>NUCLEOTIDE SEQUENCE [LARGE SCALE GENOMIC DNA]</scope>
    <source>
        <strain evidence="5">K2R23-3</strain>
    </source>
</reference>
<dbReference type="Gene3D" id="3.40.50.300">
    <property type="entry name" value="P-loop containing nucleotide triphosphate hydrolases"/>
    <property type="match status" value="1"/>
</dbReference>
<gene>
    <name evidence="4" type="ORF">D3873_00555</name>
</gene>
<sequence>MDITVSHVHKSFDKVPVIQDISLTIPSGNITCFLGPSGSGKTTLIRLIIGATHADEGSVSFAETKMPNMELLKKIGFMPQNDALYPDLSAEANLHFFSGLYAMEKSHLAARIEHVLQLVELTADRKKLVKHYSGGMKKRLSLAIALLHEPDFLFLDEPTVGIDPVLRRTIWQQFQAFKNSGTTIIISTHVMEEVLECDVAALIYNGSLIEYGSVTELVEKTENGRIEELFLSAASHQKAGNVT</sequence>
<dbReference type="Pfam" id="PF00005">
    <property type="entry name" value="ABC_tran"/>
    <property type="match status" value="1"/>
</dbReference>
<accession>A0A385YRT4</accession>
<dbReference type="PROSITE" id="PS50893">
    <property type="entry name" value="ABC_TRANSPORTER_2"/>
    <property type="match status" value="1"/>
</dbReference>
<dbReference type="CDD" id="cd03230">
    <property type="entry name" value="ABC_DR_subfamily_A"/>
    <property type="match status" value="1"/>
</dbReference>
<evidence type="ECO:0000259" key="3">
    <source>
        <dbReference type="PROSITE" id="PS50893"/>
    </source>
</evidence>
<keyword evidence="1" id="KW-0547">Nucleotide-binding</keyword>
<dbReference type="SUPFAM" id="SSF52540">
    <property type="entry name" value="P-loop containing nucleoside triphosphate hydrolases"/>
    <property type="match status" value="1"/>
</dbReference>
<protein>
    <submittedName>
        <fullName evidence="4">ABC transporter ATP-binding protein</fullName>
    </submittedName>
</protein>
<evidence type="ECO:0000256" key="1">
    <source>
        <dbReference type="ARBA" id="ARBA00022741"/>
    </source>
</evidence>
<evidence type="ECO:0000256" key="2">
    <source>
        <dbReference type="ARBA" id="ARBA00022840"/>
    </source>
</evidence>
<dbReference type="PROSITE" id="PS00211">
    <property type="entry name" value="ABC_TRANSPORTER_1"/>
    <property type="match status" value="1"/>
</dbReference>
<dbReference type="SMART" id="SM00382">
    <property type="entry name" value="AAA"/>
    <property type="match status" value="1"/>
</dbReference>
<organism evidence="4 5">
    <name type="scientific">Paenisporosarcina cavernae</name>
    <dbReference type="NCBI Taxonomy" id="2320858"/>
    <lineage>
        <taxon>Bacteria</taxon>
        <taxon>Bacillati</taxon>
        <taxon>Bacillota</taxon>
        <taxon>Bacilli</taxon>
        <taxon>Bacillales</taxon>
        <taxon>Caryophanaceae</taxon>
        <taxon>Paenisporosarcina</taxon>
    </lineage>
</organism>
<evidence type="ECO:0000313" key="4">
    <source>
        <dbReference type="EMBL" id="AYC28432.1"/>
    </source>
</evidence>
<dbReference type="GO" id="GO:0005524">
    <property type="term" value="F:ATP binding"/>
    <property type="evidence" value="ECO:0007669"/>
    <property type="project" value="UniProtKB-KW"/>
</dbReference>
<dbReference type="GO" id="GO:0016887">
    <property type="term" value="F:ATP hydrolysis activity"/>
    <property type="evidence" value="ECO:0007669"/>
    <property type="project" value="InterPro"/>
</dbReference>
<dbReference type="InterPro" id="IPR017871">
    <property type="entry name" value="ABC_transporter-like_CS"/>
</dbReference>
<dbReference type="PANTHER" id="PTHR43038">
    <property type="entry name" value="ATP-BINDING CASSETTE, SUB-FAMILY H, MEMBER 1"/>
    <property type="match status" value="1"/>
</dbReference>
<feature type="domain" description="ABC transporter" evidence="3">
    <location>
        <begin position="3"/>
        <end position="230"/>
    </location>
</feature>
<dbReference type="OrthoDB" id="9789994at2"/>
<dbReference type="InterPro" id="IPR027417">
    <property type="entry name" value="P-loop_NTPase"/>
</dbReference>
<dbReference type="InterPro" id="IPR003593">
    <property type="entry name" value="AAA+_ATPase"/>
</dbReference>
<name>A0A385YRT4_9BACL</name>
<dbReference type="RefSeq" id="WP_119882177.1">
    <property type="nucleotide sequence ID" value="NZ_CP032418.1"/>
</dbReference>